<evidence type="ECO:0000313" key="2">
    <source>
        <dbReference type="EMBL" id="OBZ72453.1"/>
    </source>
</evidence>
<gene>
    <name evidence="2" type="ORF">A0H81_07580</name>
</gene>
<proteinExistence type="predicted"/>
<dbReference type="Proteomes" id="UP000092993">
    <property type="component" value="Unassembled WGS sequence"/>
</dbReference>
<dbReference type="OrthoDB" id="2349883at2759"/>
<keyword evidence="3" id="KW-1185">Reference proteome</keyword>
<organism evidence="2 3">
    <name type="scientific">Grifola frondosa</name>
    <name type="common">Maitake</name>
    <name type="synonym">Polyporus frondosus</name>
    <dbReference type="NCBI Taxonomy" id="5627"/>
    <lineage>
        <taxon>Eukaryota</taxon>
        <taxon>Fungi</taxon>
        <taxon>Dikarya</taxon>
        <taxon>Basidiomycota</taxon>
        <taxon>Agaricomycotina</taxon>
        <taxon>Agaricomycetes</taxon>
        <taxon>Polyporales</taxon>
        <taxon>Grifolaceae</taxon>
        <taxon>Grifola</taxon>
    </lineage>
</organism>
<protein>
    <submittedName>
        <fullName evidence="2">Uncharacterized protein</fullName>
    </submittedName>
</protein>
<name>A0A1C7M662_GRIFR</name>
<dbReference type="AlphaFoldDB" id="A0A1C7M662"/>
<dbReference type="EMBL" id="LUGG01000009">
    <property type="protein sequence ID" value="OBZ72453.1"/>
    <property type="molecule type" value="Genomic_DNA"/>
</dbReference>
<reference evidence="2 3" key="1">
    <citation type="submission" date="2016-03" db="EMBL/GenBank/DDBJ databases">
        <title>Whole genome sequencing of Grifola frondosa 9006-11.</title>
        <authorList>
            <person name="Min B."/>
            <person name="Park H."/>
            <person name="Kim J.-G."/>
            <person name="Cho H."/>
            <person name="Oh Y.-L."/>
            <person name="Kong W.-S."/>
            <person name="Choi I.-G."/>
        </authorList>
    </citation>
    <scope>NUCLEOTIDE SEQUENCE [LARGE SCALE GENOMIC DNA]</scope>
    <source>
        <strain evidence="2 3">9006-11</strain>
    </source>
</reference>
<accession>A0A1C7M662</accession>
<feature type="compositionally biased region" description="Basic and acidic residues" evidence="1">
    <location>
        <begin position="599"/>
        <end position="638"/>
    </location>
</feature>
<sequence length="676" mass="76065">MAVDNAHVADEVPYDLIPFPSTSSQQAPLSAEMPSDEISETIDEALLNPIPLSPRPGYDQVLWWGLLLPLSMAWRYELRKKLADLEHEDIFMGRKSTRRSSSIQSNDCACKLVKREVPLLLPDHQTGRAGRTADQREAGALRASDLAVPLTRRAEPAVRVEITCLLDIDPSTHVRVTSLSASGFKAARANSSFIATLACVCLCNLVGLDWRVNIALCSRPRNALASDTLPGEDPLEFSERDAIRKLCLPASLNSLGQNLLGSIAATWFPNFGFKMFEPKRIVATYLPRWIIDAEIEAKVWVQKGDEAAAQRTVTAYSSNSIIPGHSFDPLSRFSFDSPSYLKLPSVPFSDDLRTQHGSDVLCMPFTFTPFPLIELAQSLSYQQATISPSFRFDPLSVKPNLFAAYPILIPVYILQYEIDPPTAGDPMSLTAVIEAYEDRSRMIIENVQRQLVQGLFDDITPHKPPSTIVKLADMLPTGFSAIGPRSNTLARFAHITSVIGSPHLDRNELVRWIDTAASKMNAWEKYQSRFFGGKTESQGIDWDDLRIREFTREERTQNRTWMESNSDLAMLKELMSRTMDGAALTWRMQIGHPPSDPADAAKEGSQDKGAEKDLSKDDVQKLMEKPIMLKERQREEQRPAWWRSGRRSRQVRRGRKRRRKRKVNKCVDQFEAVIHG</sequence>
<evidence type="ECO:0000313" key="3">
    <source>
        <dbReference type="Proteomes" id="UP000092993"/>
    </source>
</evidence>
<comment type="caution">
    <text evidence="2">The sequence shown here is derived from an EMBL/GenBank/DDBJ whole genome shotgun (WGS) entry which is preliminary data.</text>
</comment>
<feature type="region of interest" description="Disordered" evidence="1">
    <location>
        <begin position="588"/>
        <end position="664"/>
    </location>
</feature>
<feature type="compositionally biased region" description="Basic residues" evidence="1">
    <location>
        <begin position="644"/>
        <end position="664"/>
    </location>
</feature>
<evidence type="ECO:0000256" key="1">
    <source>
        <dbReference type="SAM" id="MobiDB-lite"/>
    </source>
</evidence>